<dbReference type="OrthoDB" id="4062651at2759"/>
<dbReference type="Proteomes" id="UP000027265">
    <property type="component" value="Unassembled WGS sequence"/>
</dbReference>
<dbReference type="PANTHER" id="PTHR44329">
    <property type="entry name" value="SERINE/THREONINE-PROTEIN KINASE TNNI3K-RELATED"/>
    <property type="match status" value="1"/>
</dbReference>
<dbReference type="InParanoid" id="A0A067PLQ8"/>
<dbReference type="SUPFAM" id="SSF56112">
    <property type="entry name" value="Protein kinase-like (PK-like)"/>
    <property type="match status" value="1"/>
</dbReference>
<dbReference type="PROSITE" id="PS00109">
    <property type="entry name" value="PROTEIN_KINASE_TYR"/>
    <property type="match status" value="1"/>
</dbReference>
<dbReference type="GO" id="GO:0005524">
    <property type="term" value="F:ATP binding"/>
    <property type="evidence" value="ECO:0007669"/>
    <property type="project" value="InterPro"/>
</dbReference>
<dbReference type="Pfam" id="PF07714">
    <property type="entry name" value="PK_Tyr_Ser-Thr"/>
    <property type="match status" value="1"/>
</dbReference>
<reference evidence="3" key="1">
    <citation type="journal article" date="2014" name="Proc. Natl. Acad. Sci. U.S.A.">
        <title>Extensive sampling of basidiomycete genomes demonstrates inadequacy of the white-rot/brown-rot paradigm for wood decay fungi.</title>
        <authorList>
            <person name="Riley R."/>
            <person name="Salamov A.A."/>
            <person name="Brown D.W."/>
            <person name="Nagy L.G."/>
            <person name="Floudas D."/>
            <person name="Held B.W."/>
            <person name="Levasseur A."/>
            <person name="Lombard V."/>
            <person name="Morin E."/>
            <person name="Otillar R."/>
            <person name="Lindquist E.A."/>
            <person name="Sun H."/>
            <person name="LaButti K.M."/>
            <person name="Schmutz J."/>
            <person name="Jabbour D."/>
            <person name="Luo H."/>
            <person name="Baker S.E."/>
            <person name="Pisabarro A.G."/>
            <person name="Walton J.D."/>
            <person name="Blanchette R.A."/>
            <person name="Henrissat B."/>
            <person name="Martin F."/>
            <person name="Cullen D."/>
            <person name="Hibbett D.S."/>
            <person name="Grigoriev I.V."/>
        </authorList>
    </citation>
    <scope>NUCLEOTIDE SEQUENCE [LARGE SCALE GENOMIC DNA]</scope>
    <source>
        <strain evidence="3">MUCL 33604</strain>
    </source>
</reference>
<dbReference type="PROSITE" id="PS50011">
    <property type="entry name" value="PROTEIN_KINASE_DOM"/>
    <property type="match status" value="1"/>
</dbReference>
<evidence type="ECO:0000259" key="1">
    <source>
        <dbReference type="PROSITE" id="PS50011"/>
    </source>
</evidence>
<organism evidence="2 3">
    <name type="scientific">Jaapia argillacea MUCL 33604</name>
    <dbReference type="NCBI Taxonomy" id="933084"/>
    <lineage>
        <taxon>Eukaryota</taxon>
        <taxon>Fungi</taxon>
        <taxon>Dikarya</taxon>
        <taxon>Basidiomycota</taxon>
        <taxon>Agaricomycotina</taxon>
        <taxon>Agaricomycetes</taxon>
        <taxon>Agaricomycetidae</taxon>
        <taxon>Jaapiales</taxon>
        <taxon>Jaapiaceae</taxon>
        <taxon>Jaapia</taxon>
    </lineage>
</organism>
<dbReference type="InterPro" id="IPR051681">
    <property type="entry name" value="Ser/Thr_Kinases-Pseudokinases"/>
</dbReference>
<dbReference type="Gene3D" id="1.10.510.10">
    <property type="entry name" value="Transferase(Phosphotransferase) domain 1"/>
    <property type="match status" value="1"/>
</dbReference>
<evidence type="ECO:0000313" key="3">
    <source>
        <dbReference type="Proteomes" id="UP000027265"/>
    </source>
</evidence>
<dbReference type="InterPro" id="IPR000719">
    <property type="entry name" value="Prot_kinase_dom"/>
</dbReference>
<protein>
    <recommendedName>
        <fullName evidence="1">Protein kinase domain-containing protein</fullName>
    </recommendedName>
</protein>
<dbReference type="STRING" id="933084.A0A067PLQ8"/>
<proteinExistence type="predicted"/>
<accession>A0A067PLQ8</accession>
<feature type="domain" description="Protein kinase" evidence="1">
    <location>
        <begin position="58"/>
        <end position="325"/>
    </location>
</feature>
<evidence type="ECO:0000313" key="2">
    <source>
        <dbReference type="EMBL" id="KDQ55759.1"/>
    </source>
</evidence>
<dbReference type="PANTHER" id="PTHR44329:SF214">
    <property type="entry name" value="PROTEIN KINASE DOMAIN-CONTAINING PROTEIN"/>
    <property type="match status" value="1"/>
</dbReference>
<dbReference type="InterPro" id="IPR001245">
    <property type="entry name" value="Ser-Thr/Tyr_kinase_cat_dom"/>
</dbReference>
<dbReference type="InterPro" id="IPR011009">
    <property type="entry name" value="Kinase-like_dom_sf"/>
</dbReference>
<dbReference type="AlphaFoldDB" id="A0A067PLQ8"/>
<sequence length="370" mass="41639">MDSSSPVLSSSSALTAPYYPFAQRLDPDLRQRIGRYLVRLSEAWDVLPSALHIDGVQFMSRDPVAGGGFADIFRGTYHETVVAVKRLRFYTFSDANRRDVQKRLYREALVWRQQNHRHILPFLGIDQNGNSSLVSPWMQHGSVIQYLETLGRETVELLSQVAVGLEYLHEENIVHGDLRGANILIDEMGQARLADFGLSIFADSTRGAFTTSSGAGSTRWMAPELIQPEQFGYDHARRSRPSDVYAFGHVCLEIYTGRPPFVEHKSEPTVITKVLAGERPTRPTRDDCHGRSMPDGLWKLMKLCWAHEPSGRPSAFKLIYGMVRVEQSDRVSSQLVEDSPKKEARALRNSIASWKAFVSDLEDIGGEDSE</sequence>
<dbReference type="EMBL" id="KL197724">
    <property type="protein sequence ID" value="KDQ55759.1"/>
    <property type="molecule type" value="Genomic_DNA"/>
</dbReference>
<dbReference type="InterPro" id="IPR008266">
    <property type="entry name" value="Tyr_kinase_AS"/>
</dbReference>
<gene>
    <name evidence="2" type="ORF">JAAARDRAFT_133505</name>
</gene>
<dbReference type="GO" id="GO:0004674">
    <property type="term" value="F:protein serine/threonine kinase activity"/>
    <property type="evidence" value="ECO:0007669"/>
    <property type="project" value="TreeGrafter"/>
</dbReference>
<keyword evidence="3" id="KW-1185">Reference proteome</keyword>
<name>A0A067PLQ8_9AGAM</name>
<dbReference type="HOGENOM" id="CLU_000288_7_18_1"/>